<dbReference type="Gene3D" id="1.25.40.10">
    <property type="entry name" value="Tetratricopeptide repeat domain"/>
    <property type="match status" value="2"/>
</dbReference>
<gene>
    <name evidence="8" type="ORF">ETD85_43270</name>
</gene>
<keyword evidence="3" id="KW-0805">Transcription regulation</keyword>
<keyword evidence="4 6" id="KW-0238">DNA-binding</keyword>
<dbReference type="Gene3D" id="3.40.50.300">
    <property type="entry name" value="P-loop containing nucleotide triphosphate hydrolases"/>
    <property type="match status" value="1"/>
</dbReference>
<dbReference type="Gene3D" id="1.10.8.430">
    <property type="entry name" value="Helical domain of apoptotic protease-activating factors"/>
    <property type="match status" value="1"/>
</dbReference>
<evidence type="ECO:0000259" key="7">
    <source>
        <dbReference type="PROSITE" id="PS51755"/>
    </source>
</evidence>
<keyword evidence="2" id="KW-0677">Repeat</keyword>
<dbReference type="GO" id="GO:0000160">
    <property type="term" value="P:phosphorelay signal transduction system"/>
    <property type="evidence" value="ECO:0007669"/>
    <property type="project" value="InterPro"/>
</dbReference>
<comment type="similarity">
    <text evidence="1">Belongs to the AfsR/DnrI/RedD regulatory family.</text>
</comment>
<evidence type="ECO:0000256" key="2">
    <source>
        <dbReference type="ARBA" id="ARBA00022737"/>
    </source>
</evidence>
<dbReference type="PANTHER" id="PTHR35807">
    <property type="entry name" value="TRANSCRIPTIONAL REGULATOR REDD-RELATED"/>
    <property type="match status" value="1"/>
</dbReference>
<name>A0A5S4FZT6_9ACTN</name>
<keyword evidence="9" id="KW-1185">Reference proteome</keyword>
<dbReference type="SUPFAM" id="SSF52540">
    <property type="entry name" value="P-loop containing nucleoside triphosphate hydrolases"/>
    <property type="match status" value="1"/>
</dbReference>
<dbReference type="InterPro" id="IPR016032">
    <property type="entry name" value="Sig_transdc_resp-reg_C-effctor"/>
</dbReference>
<dbReference type="EMBL" id="VCKX01000205">
    <property type="protein sequence ID" value="TMR26226.1"/>
    <property type="molecule type" value="Genomic_DNA"/>
</dbReference>
<feature type="non-terminal residue" evidence="8">
    <location>
        <position position="898"/>
    </location>
</feature>
<dbReference type="Proteomes" id="UP000306628">
    <property type="component" value="Unassembled WGS sequence"/>
</dbReference>
<dbReference type="OrthoDB" id="5521887at2"/>
<dbReference type="InterPro" id="IPR051677">
    <property type="entry name" value="AfsR-DnrI-RedD_regulator"/>
</dbReference>
<dbReference type="InterPro" id="IPR042197">
    <property type="entry name" value="Apaf_helical"/>
</dbReference>
<dbReference type="GO" id="GO:0003677">
    <property type="term" value="F:DNA binding"/>
    <property type="evidence" value="ECO:0007669"/>
    <property type="project" value="UniProtKB-UniRule"/>
</dbReference>
<accession>A0A5S4FZT6</accession>
<feature type="DNA-binding region" description="OmpR/PhoB-type" evidence="6">
    <location>
        <begin position="3"/>
        <end position="100"/>
    </location>
</feature>
<dbReference type="AlphaFoldDB" id="A0A5S4FZT6"/>
<dbReference type="InterPro" id="IPR036388">
    <property type="entry name" value="WH-like_DNA-bd_sf"/>
</dbReference>
<sequence>MDEMEQAMVPVLTYGILGPLIVRRGEAEVPVAGVRDRTVLARLLLSPGDAVSKDQLIDALYGDSPRKTASTQIHGAVKRLRYLMGAASIQTDNGGYVLVTPPEAVDANVFERLVTLARTALRAGRTGDAARDLVRALELWRGPALAGFDGEIFAAEARRWEELRLAALEERIETQLELGRYTELIPELHVLTANHPMRERFAGQLMLALYRAQRTTEALRTYTDLRNRLVDELGVDPSPDLQHLYEQILQQDSALHHLPEPAFTPQQLPAGLPSMIGRDSELKVAMMALTPQQRRHLPVVVILGNGGVGKTTVALEVAHLLTGDYPDGQLFANLGGASARPARPHDVLGRFLRALGVSAPAIPADPEERSELFRSLSARKRLLLVLDDAADAQQIAPLLPGSAGCAVLATSRADASQFHSVTLIPLQPFDAHDARALLAQSAGTERMAAEPAAVEQVIERCLGLPLALAIVGSRLAARPHWQISKVAARLTGRQRILSELREVEPVLEWAYGVLDEENRSLLRRLGLLGQRGVSPWMAAALADISVPAAEERLEQLGEAGFLSPTGVGAYEGLTYTCHDLVLAVGHDRAMKEDSPEERAAALQRSFGALLSMSDAAYVAVRGGHWGIVRGAARRWLPPEPWLDRLPSGWAPVWLESQPARIAAAAQQAAELGETEYCWELALALFPLLESGGHFELWRSITDCGLAAAQKAGDLRGEAAMLYSQGHRATIRHDLAEARQLLERSAELFRGLGDTGGEGLALSDLAAISRTGGDLYGAEKTYAKAADLLSQAGDRAGEAGAVHGIAKIYLDRHADWTARIYLEKARLLVHSAGNLGLEAQILHSMAVLDAHAGHLDTAETGFQNALKVIRSLDHLVGTAFILVDLGALQPVSYTPLTQP</sequence>
<protein>
    <recommendedName>
        <fullName evidence="7">OmpR/PhoB-type domain-containing protein</fullName>
    </recommendedName>
</protein>
<dbReference type="PANTHER" id="PTHR35807:SF1">
    <property type="entry name" value="TRANSCRIPTIONAL REGULATOR REDD"/>
    <property type="match status" value="1"/>
</dbReference>
<dbReference type="GO" id="GO:0006355">
    <property type="term" value="P:regulation of DNA-templated transcription"/>
    <property type="evidence" value="ECO:0007669"/>
    <property type="project" value="InterPro"/>
</dbReference>
<dbReference type="InterPro" id="IPR027417">
    <property type="entry name" value="P-loop_NTPase"/>
</dbReference>
<organism evidence="8 9">
    <name type="scientific">Nonomuraea zeae</name>
    <dbReference type="NCBI Taxonomy" id="1642303"/>
    <lineage>
        <taxon>Bacteria</taxon>
        <taxon>Bacillati</taxon>
        <taxon>Actinomycetota</taxon>
        <taxon>Actinomycetes</taxon>
        <taxon>Streptosporangiales</taxon>
        <taxon>Streptosporangiaceae</taxon>
        <taxon>Nonomuraea</taxon>
    </lineage>
</organism>
<dbReference type="Pfam" id="PF03704">
    <property type="entry name" value="BTAD"/>
    <property type="match status" value="1"/>
</dbReference>
<dbReference type="PROSITE" id="PS51755">
    <property type="entry name" value="OMPR_PHOB"/>
    <property type="match status" value="1"/>
</dbReference>
<dbReference type="SMART" id="SM01043">
    <property type="entry name" value="BTAD"/>
    <property type="match status" value="1"/>
</dbReference>
<dbReference type="InterPro" id="IPR005158">
    <property type="entry name" value="BTAD"/>
</dbReference>
<dbReference type="InterPro" id="IPR011990">
    <property type="entry name" value="TPR-like_helical_dom_sf"/>
</dbReference>
<feature type="domain" description="OmpR/PhoB-type" evidence="7">
    <location>
        <begin position="3"/>
        <end position="100"/>
    </location>
</feature>
<evidence type="ECO:0000256" key="1">
    <source>
        <dbReference type="ARBA" id="ARBA00005820"/>
    </source>
</evidence>
<dbReference type="SUPFAM" id="SSF48452">
    <property type="entry name" value="TPR-like"/>
    <property type="match status" value="2"/>
</dbReference>
<dbReference type="SMART" id="SM00862">
    <property type="entry name" value="Trans_reg_C"/>
    <property type="match status" value="1"/>
</dbReference>
<evidence type="ECO:0000256" key="5">
    <source>
        <dbReference type="ARBA" id="ARBA00023163"/>
    </source>
</evidence>
<evidence type="ECO:0000313" key="8">
    <source>
        <dbReference type="EMBL" id="TMR26226.1"/>
    </source>
</evidence>
<evidence type="ECO:0000256" key="3">
    <source>
        <dbReference type="ARBA" id="ARBA00023015"/>
    </source>
</evidence>
<reference evidence="8 9" key="1">
    <citation type="submission" date="2019-05" db="EMBL/GenBank/DDBJ databases">
        <title>Draft genome sequence of Nonomuraea zeae DSM 100528.</title>
        <authorList>
            <person name="Saricaoglu S."/>
            <person name="Isik K."/>
        </authorList>
    </citation>
    <scope>NUCLEOTIDE SEQUENCE [LARGE SCALE GENOMIC DNA]</scope>
    <source>
        <strain evidence="8 9">DSM 100528</strain>
    </source>
</reference>
<dbReference type="Gene3D" id="1.10.10.10">
    <property type="entry name" value="Winged helix-like DNA-binding domain superfamily/Winged helix DNA-binding domain"/>
    <property type="match status" value="1"/>
</dbReference>
<evidence type="ECO:0000313" key="9">
    <source>
        <dbReference type="Proteomes" id="UP000306628"/>
    </source>
</evidence>
<dbReference type="InterPro" id="IPR001867">
    <property type="entry name" value="OmpR/PhoB-type_DNA-bd"/>
</dbReference>
<dbReference type="PRINTS" id="PR00364">
    <property type="entry name" value="DISEASERSIST"/>
</dbReference>
<keyword evidence="5" id="KW-0804">Transcription</keyword>
<dbReference type="GO" id="GO:0043531">
    <property type="term" value="F:ADP binding"/>
    <property type="evidence" value="ECO:0007669"/>
    <property type="project" value="InterPro"/>
</dbReference>
<evidence type="ECO:0000256" key="4">
    <source>
        <dbReference type="ARBA" id="ARBA00023125"/>
    </source>
</evidence>
<evidence type="ECO:0000256" key="6">
    <source>
        <dbReference type="PROSITE-ProRule" id="PRU01091"/>
    </source>
</evidence>
<comment type="caution">
    <text evidence="8">The sequence shown here is derived from an EMBL/GenBank/DDBJ whole genome shotgun (WGS) entry which is preliminary data.</text>
</comment>
<dbReference type="CDD" id="cd15831">
    <property type="entry name" value="BTAD"/>
    <property type="match status" value="1"/>
</dbReference>
<dbReference type="SUPFAM" id="SSF46894">
    <property type="entry name" value="C-terminal effector domain of the bipartite response regulators"/>
    <property type="match status" value="1"/>
</dbReference>
<proteinExistence type="inferred from homology"/>
<dbReference type="InterPro" id="IPR002182">
    <property type="entry name" value="NB-ARC"/>
</dbReference>
<dbReference type="Pfam" id="PF00931">
    <property type="entry name" value="NB-ARC"/>
    <property type="match status" value="1"/>
</dbReference>